<proteinExistence type="predicted"/>
<sequence length="167" mass="18520">MCYKCYNESNLPHHKGSYDVYLILHYIPITHHAFIPNPKQTIQEQTNIQSPHCLAQHLAQAEGSRSGETVSSKRVPFRLGEGSTGTSKQRGISLKRDPSRLGELCARSKRTLVAQATTRTESSGRASAHLAWASQARLGESISVRHCSHLQIAFTHPTEVPAKTRHS</sequence>
<evidence type="ECO:0000313" key="2">
    <source>
        <dbReference type="Proteomes" id="UP000501690"/>
    </source>
</evidence>
<name>A0A4D6KRP3_VIGUN</name>
<dbReference type="EMBL" id="CP039345">
    <property type="protein sequence ID" value="QCD79370.1"/>
    <property type="molecule type" value="Genomic_DNA"/>
</dbReference>
<reference evidence="1 2" key="1">
    <citation type="submission" date="2019-04" db="EMBL/GenBank/DDBJ databases">
        <title>An improved genome assembly and genetic linkage map for asparagus bean, Vigna unguiculata ssp. sesquipedialis.</title>
        <authorList>
            <person name="Xia Q."/>
            <person name="Zhang R."/>
            <person name="Dong Y."/>
        </authorList>
    </citation>
    <scope>NUCLEOTIDE SEQUENCE [LARGE SCALE GENOMIC DNA]</scope>
    <source>
        <tissue evidence="1">Leaf</tissue>
    </source>
</reference>
<organism evidence="1 2">
    <name type="scientific">Vigna unguiculata</name>
    <name type="common">Cowpea</name>
    <dbReference type="NCBI Taxonomy" id="3917"/>
    <lineage>
        <taxon>Eukaryota</taxon>
        <taxon>Viridiplantae</taxon>
        <taxon>Streptophyta</taxon>
        <taxon>Embryophyta</taxon>
        <taxon>Tracheophyta</taxon>
        <taxon>Spermatophyta</taxon>
        <taxon>Magnoliopsida</taxon>
        <taxon>eudicotyledons</taxon>
        <taxon>Gunneridae</taxon>
        <taxon>Pentapetalae</taxon>
        <taxon>rosids</taxon>
        <taxon>fabids</taxon>
        <taxon>Fabales</taxon>
        <taxon>Fabaceae</taxon>
        <taxon>Papilionoideae</taxon>
        <taxon>50 kb inversion clade</taxon>
        <taxon>NPAAA clade</taxon>
        <taxon>indigoferoid/millettioid clade</taxon>
        <taxon>Phaseoleae</taxon>
        <taxon>Vigna</taxon>
    </lineage>
</organism>
<evidence type="ECO:0000313" key="1">
    <source>
        <dbReference type="EMBL" id="QCD79370.1"/>
    </source>
</evidence>
<dbReference type="AlphaFoldDB" id="A0A4D6KRP3"/>
<keyword evidence="2" id="KW-1185">Reference proteome</keyword>
<accession>A0A4D6KRP3</accession>
<dbReference type="Proteomes" id="UP000501690">
    <property type="component" value="Linkage Group LG1"/>
</dbReference>
<gene>
    <name evidence="1" type="ORF">DEO72_LG1g3009</name>
</gene>
<protein>
    <submittedName>
        <fullName evidence="1">Uncharacterized protein</fullName>
    </submittedName>
</protein>